<reference evidence="3" key="1">
    <citation type="submission" date="2020-04" db="EMBL/GenBank/DDBJ databases">
        <authorList>
            <person name="Chiriac C."/>
            <person name="Salcher M."/>
            <person name="Ghai R."/>
            <person name="Kavagutti S V."/>
        </authorList>
    </citation>
    <scope>NUCLEOTIDE SEQUENCE</scope>
</reference>
<accession>A0A6J5M994</accession>
<evidence type="ECO:0000259" key="2">
    <source>
        <dbReference type="Pfam" id="PF20441"/>
    </source>
</evidence>
<dbReference type="EMBL" id="LR796376">
    <property type="protein sequence ID" value="CAB4140329.1"/>
    <property type="molecule type" value="Genomic_DNA"/>
</dbReference>
<organism evidence="3">
    <name type="scientific">uncultured Caudovirales phage</name>
    <dbReference type="NCBI Taxonomy" id="2100421"/>
    <lineage>
        <taxon>Viruses</taxon>
        <taxon>Duplodnaviria</taxon>
        <taxon>Heunggongvirae</taxon>
        <taxon>Uroviricota</taxon>
        <taxon>Caudoviricetes</taxon>
        <taxon>Peduoviridae</taxon>
        <taxon>Maltschvirus</taxon>
        <taxon>Maltschvirus maltsch</taxon>
    </lineage>
</organism>
<evidence type="ECO:0000313" key="3">
    <source>
        <dbReference type="EMBL" id="CAB4140329.1"/>
    </source>
</evidence>
<dbReference type="InterPro" id="IPR027417">
    <property type="entry name" value="P-loop_NTPase"/>
</dbReference>
<dbReference type="Gene3D" id="3.40.50.300">
    <property type="entry name" value="P-loop containing nucleotide triphosphate hydrolases"/>
    <property type="match status" value="1"/>
</dbReference>
<dbReference type="InterPro" id="IPR046461">
    <property type="entry name" value="TerL_ATPase"/>
</dbReference>
<feature type="domain" description="Terminase large subunit-like endonuclease" evidence="2">
    <location>
        <begin position="243"/>
        <end position="511"/>
    </location>
</feature>
<dbReference type="InterPro" id="IPR046462">
    <property type="entry name" value="TerL_nuclease"/>
</dbReference>
<gene>
    <name evidence="3" type="ORF">UFOVP398_29</name>
</gene>
<name>A0A6J5M994_9CAUD</name>
<dbReference type="PANTHER" id="PTHR41287">
    <property type="match status" value="1"/>
</dbReference>
<dbReference type="GO" id="GO:0004519">
    <property type="term" value="F:endonuclease activity"/>
    <property type="evidence" value="ECO:0007669"/>
    <property type="project" value="InterPro"/>
</dbReference>
<dbReference type="PANTHER" id="PTHR41287:SF1">
    <property type="entry name" value="PROTEIN YMFN"/>
    <property type="match status" value="1"/>
</dbReference>
<dbReference type="InterPro" id="IPR005021">
    <property type="entry name" value="Terminase_largesu-like"/>
</dbReference>
<proteinExistence type="predicted"/>
<dbReference type="Pfam" id="PF20441">
    <property type="entry name" value="TerL_nuclease"/>
    <property type="match status" value="1"/>
</dbReference>
<protein>
    <submittedName>
        <fullName evidence="3">COG4626 Phage terminase-like protein, large subunit</fullName>
    </submittedName>
</protein>
<feature type="domain" description="Terminase large subunit-like ATPase" evidence="1">
    <location>
        <begin position="53"/>
        <end position="215"/>
    </location>
</feature>
<evidence type="ECO:0000259" key="1">
    <source>
        <dbReference type="Pfam" id="PF03354"/>
    </source>
</evidence>
<sequence length="523" mass="59566">MRPRLISTRTHTGCSTNVPFDAIKASKAVEFFPAYLRHSVGRFAGQRFKLEAWQQPIVEKVFGQLGDDGHRQYRIVFVEIPRKNGKSTIGAGLALRLLCADGEPGAQVYSAAADREQAGIVYREAASMVRASPLLASRLRVIDSRKNISYPQTNSFYRVVSSDAGRQHGLNPHGVIFDEIHTQKDHNLWVAMTSGFGARLQPIVIAITTAGVPDDSPLWWDMHEKARQIREGVIVDPGFLGIRFGADAGDDYEDPAVWRKANPGLNSIIHAEGFRKDFIEARTQPRLWNDWLRYRLNVPTQQYDRWLDMFQWPRLEDRYSESDLSGQECVMGLDLSSRVDLTALALLFKQPDGSVRSLYRFWLPEDNIRQDLRPWVAQGYIKTTPGASIDYEFVRAEINALAKQYKVRCINYDTWRADLLRGQLESDGFECNEIRFGIRSMDRPSRDFETAWADGKYRHNGNPVMRWMCDCATIRSDANGNIMPVKPDRKKSTKNIDGVAATIMAWDSFSRAESTSNFAFYEF</sequence>
<dbReference type="Pfam" id="PF03354">
    <property type="entry name" value="TerL_ATPase"/>
    <property type="match status" value="1"/>
</dbReference>